<protein>
    <submittedName>
        <fullName evidence="1">Uncharacterized protein</fullName>
    </submittedName>
</protein>
<comment type="caution">
    <text evidence="1">The sequence shown here is derived from an EMBL/GenBank/DDBJ whole genome shotgun (WGS) entry which is preliminary data.</text>
</comment>
<evidence type="ECO:0000313" key="2">
    <source>
        <dbReference type="Proteomes" id="UP000011910"/>
    </source>
</evidence>
<proteinExistence type="predicted"/>
<dbReference type="Proteomes" id="UP000011910">
    <property type="component" value="Unassembled WGS sequence"/>
</dbReference>
<sequence length="156" mass="16628">MLIFLGNLPGVKHVKSSLEGKRSMRKRRIVMAVIKEADGGFGVLGHPGAGTRQLIAAQADSWEEVQERALDAVNHHLQEKGQGPVAAADISYSFDLPSFFDAYPQLPASALVEQGVAAKSQAGKAGVGRKKPADRKLHRIVEAVAQLGTEVVKIPA</sequence>
<organism evidence="1 2">
    <name type="scientific">Cesiribacter andamanensis AMV16</name>
    <dbReference type="NCBI Taxonomy" id="1279009"/>
    <lineage>
        <taxon>Bacteria</taxon>
        <taxon>Pseudomonadati</taxon>
        <taxon>Bacteroidota</taxon>
        <taxon>Cytophagia</taxon>
        <taxon>Cytophagales</taxon>
        <taxon>Cesiribacteraceae</taxon>
        <taxon>Cesiribacter</taxon>
    </lineage>
</organism>
<evidence type="ECO:0000313" key="1">
    <source>
        <dbReference type="EMBL" id="EMR01341.1"/>
    </source>
</evidence>
<gene>
    <name evidence="1" type="ORF">ADICEAN_03521</name>
</gene>
<name>M7N2A7_9BACT</name>
<reference evidence="1 2" key="1">
    <citation type="journal article" date="2013" name="Genome Announc.">
        <title>Draft Genome Sequence of Cesiribacter andamanensis Strain AMV16T, Isolated from a Soil Sample from a Mud Volcano in the Andaman Islands, India.</title>
        <authorList>
            <person name="Shivaji S."/>
            <person name="Ara S."/>
            <person name="Begum Z."/>
            <person name="Srinivas T.N."/>
            <person name="Singh A."/>
            <person name="Kumar Pinnaka A."/>
        </authorList>
    </citation>
    <scope>NUCLEOTIDE SEQUENCE [LARGE SCALE GENOMIC DNA]</scope>
    <source>
        <strain evidence="1 2">AMV16</strain>
    </source>
</reference>
<keyword evidence="2" id="KW-1185">Reference proteome</keyword>
<dbReference type="EMBL" id="AODQ01000123">
    <property type="protein sequence ID" value="EMR01341.1"/>
    <property type="molecule type" value="Genomic_DNA"/>
</dbReference>
<dbReference type="AlphaFoldDB" id="M7N2A7"/>
<accession>M7N2A7</accession>